<dbReference type="Gene3D" id="3.40.50.1820">
    <property type="entry name" value="alpha/beta hydrolase"/>
    <property type="match status" value="1"/>
</dbReference>
<evidence type="ECO:0000313" key="4">
    <source>
        <dbReference type="Proteomes" id="UP000017842"/>
    </source>
</evidence>
<dbReference type="PANTHER" id="PTHR22946">
    <property type="entry name" value="DIENELACTONE HYDROLASE DOMAIN-CONTAINING PROTEIN-RELATED"/>
    <property type="match status" value="1"/>
</dbReference>
<comment type="caution">
    <text evidence="3">The sequence shown here is derived from an EMBL/GenBank/DDBJ whole genome shotgun (WGS) entry which is preliminary data.</text>
</comment>
<evidence type="ECO:0000259" key="2">
    <source>
        <dbReference type="Pfam" id="PF01738"/>
    </source>
</evidence>
<keyword evidence="3" id="KW-0378">Hydrolase</keyword>
<dbReference type="PATRIC" id="fig|1116472.3.peg.1070"/>
<dbReference type="AlphaFoldDB" id="V5C3P6"/>
<evidence type="ECO:0000256" key="1">
    <source>
        <dbReference type="SAM" id="SignalP"/>
    </source>
</evidence>
<name>V5C3P6_9GAMM</name>
<keyword evidence="1" id="KW-0732">Signal</keyword>
<sequence>MGKLTFYSSFLITTLLLSHSNLHAEIKSETIKYEVGGQPFQGTLSYDDSIKGKRPGVLVVHEWWGHNAYANKRAEMLAKLGYTAFALDMYGTGKVADHPEDAKKFMEATLADMKVAEARFNAALKLLQQQSTVEAGKIAAIGYCFGGGLVLHMAKVNPDLAGVVSYHGALGIAANTQPVSKPVKTKIMVFNGADDPFITQEQIAAFKQDMKSIGADYEFIDYPGVKHGFTNPEADAFAKRFNMPLAYNEKADKDSWEKTQMFFKKIFK</sequence>
<accession>V5C3P6</accession>
<protein>
    <submittedName>
        <fullName evidence="3">Dienelactone hydrolase family protein</fullName>
    </submittedName>
</protein>
<dbReference type="EMBL" id="AYLO01000036">
    <property type="protein sequence ID" value="ESS73052.1"/>
    <property type="molecule type" value="Genomic_DNA"/>
</dbReference>
<feature type="signal peptide" evidence="1">
    <location>
        <begin position="1"/>
        <end position="24"/>
    </location>
</feature>
<dbReference type="GO" id="GO:0016787">
    <property type="term" value="F:hydrolase activity"/>
    <property type="evidence" value="ECO:0007669"/>
    <property type="project" value="UniProtKB-KW"/>
</dbReference>
<evidence type="ECO:0000313" key="3">
    <source>
        <dbReference type="EMBL" id="ESS73052.1"/>
    </source>
</evidence>
<organism evidence="3 4">
    <name type="scientific">Methyloglobulus morosus KoM1</name>
    <dbReference type="NCBI Taxonomy" id="1116472"/>
    <lineage>
        <taxon>Bacteria</taxon>
        <taxon>Pseudomonadati</taxon>
        <taxon>Pseudomonadota</taxon>
        <taxon>Gammaproteobacteria</taxon>
        <taxon>Methylococcales</taxon>
        <taxon>Methylococcaceae</taxon>
        <taxon>Methyloglobulus</taxon>
    </lineage>
</organism>
<gene>
    <name evidence="3" type="ORF">MGMO_37c00130</name>
</gene>
<dbReference type="InterPro" id="IPR029058">
    <property type="entry name" value="AB_hydrolase_fold"/>
</dbReference>
<dbReference type="PANTHER" id="PTHR22946:SF0">
    <property type="entry name" value="DIENELACTONE HYDROLASE DOMAIN-CONTAINING PROTEIN"/>
    <property type="match status" value="1"/>
</dbReference>
<reference evidence="3 4" key="1">
    <citation type="journal article" date="2013" name="Genome Announc.">
        <title>Draft Genome Sequence of the Methanotrophic Gammaproteobacterium Methyloglobulus morosus DSM 22980 Strain KoM1.</title>
        <authorList>
            <person name="Poehlein A."/>
            <person name="Deutzmann J.S."/>
            <person name="Daniel R."/>
            <person name="Simeonova D.D."/>
        </authorList>
    </citation>
    <scope>NUCLEOTIDE SEQUENCE [LARGE SCALE GENOMIC DNA]</scope>
    <source>
        <strain evidence="3 4">KoM1</strain>
    </source>
</reference>
<dbReference type="InterPro" id="IPR050261">
    <property type="entry name" value="FrsA_esterase"/>
</dbReference>
<dbReference type="SUPFAM" id="SSF53474">
    <property type="entry name" value="alpha/beta-Hydrolases"/>
    <property type="match status" value="1"/>
</dbReference>
<dbReference type="RefSeq" id="WP_023493924.1">
    <property type="nucleotide sequence ID" value="NZ_AYLO01000036.1"/>
</dbReference>
<feature type="chain" id="PRO_5005714018" evidence="1">
    <location>
        <begin position="25"/>
        <end position="268"/>
    </location>
</feature>
<dbReference type="InterPro" id="IPR002925">
    <property type="entry name" value="Dienelactn_hydro"/>
</dbReference>
<dbReference type="OrthoDB" id="9787933at2"/>
<feature type="domain" description="Dienelactone hydrolase" evidence="2">
    <location>
        <begin position="50"/>
        <end position="266"/>
    </location>
</feature>
<dbReference type="Pfam" id="PF01738">
    <property type="entry name" value="DLH"/>
    <property type="match status" value="1"/>
</dbReference>
<dbReference type="Proteomes" id="UP000017842">
    <property type="component" value="Unassembled WGS sequence"/>
</dbReference>
<keyword evidence="4" id="KW-1185">Reference proteome</keyword>
<dbReference type="eggNOG" id="COG0412">
    <property type="taxonomic scope" value="Bacteria"/>
</dbReference>
<dbReference type="STRING" id="1116472.MGMO_37c00130"/>
<proteinExistence type="predicted"/>